<feature type="transmembrane region" description="Helical" evidence="4">
    <location>
        <begin position="309"/>
        <end position="329"/>
    </location>
</feature>
<dbReference type="Proteomes" id="UP000310314">
    <property type="component" value="Unassembled WGS sequence"/>
</dbReference>
<evidence type="ECO:0000256" key="2">
    <source>
        <dbReference type="ARBA" id="ARBA00022803"/>
    </source>
</evidence>
<dbReference type="PANTHER" id="PTHR44943">
    <property type="entry name" value="CELLULOSE SYNTHASE OPERON PROTEIN C"/>
    <property type="match status" value="1"/>
</dbReference>
<dbReference type="EMBL" id="VATY01000001">
    <property type="protein sequence ID" value="TMM58815.1"/>
    <property type="molecule type" value="Genomic_DNA"/>
</dbReference>
<feature type="repeat" description="TPR" evidence="3">
    <location>
        <begin position="2"/>
        <end position="35"/>
    </location>
</feature>
<feature type="transmembrane region" description="Helical" evidence="4">
    <location>
        <begin position="363"/>
        <end position="382"/>
    </location>
</feature>
<dbReference type="PROSITE" id="PS50005">
    <property type="entry name" value="TPR"/>
    <property type="match status" value="2"/>
</dbReference>
<feature type="repeat" description="TPR" evidence="3">
    <location>
        <begin position="172"/>
        <end position="205"/>
    </location>
</feature>
<dbReference type="AlphaFoldDB" id="A0A5S3PV00"/>
<feature type="transmembrane region" description="Helical" evidence="4">
    <location>
        <begin position="388"/>
        <end position="406"/>
    </location>
</feature>
<evidence type="ECO:0000313" key="5">
    <source>
        <dbReference type="EMBL" id="TMM58815.1"/>
    </source>
</evidence>
<organism evidence="5 6">
    <name type="scientific">Maribacter algarum</name>
    <name type="common">ex Zhang et al. 2020</name>
    <dbReference type="NCBI Taxonomy" id="2578118"/>
    <lineage>
        <taxon>Bacteria</taxon>
        <taxon>Pseudomonadati</taxon>
        <taxon>Bacteroidota</taxon>
        <taxon>Flavobacteriia</taxon>
        <taxon>Flavobacteriales</taxon>
        <taxon>Flavobacteriaceae</taxon>
        <taxon>Maribacter</taxon>
    </lineage>
</organism>
<dbReference type="OrthoDB" id="1489995at2"/>
<keyword evidence="1" id="KW-0677">Repeat</keyword>
<evidence type="ECO:0000256" key="3">
    <source>
        <dbReference type="PROSITE-ProRule" id="PRU00339"/>
    </source>
</evidence>
<name>A0A5S3PV00_9FLAO</name>
<proteinExistence type="predicted"/>
<keyword evidence="4" id="KW-0472">Membrane</keyword>
<feature type="transmembrane region" description="Helical" evidence="4">
    <location>
        <begin position="266"/>
        <end position="288"/>
    </location>
</feature>
<protein>
    <submittedName>
        <fullName evidence="5">Tetratricopeptide repeat protein</fullName>
    </submittedName>
</protein>
<dbReference type="RefSeq" id="WP_138656748.1">
    <property type="nucleotide sequence ID" value="NZ_VATY01000001.1"/>
</dbReference>
<dbReference type="Pfam" id="PF14559">
    <property type="entry name" value="TPR_19"/>
    <property type="match status" value="1"/>
</dbReference>
<reference evidence="5 6" key="1">
    <citation type="submission" date="2019-05" db="EMBL/GenBank/DDBJ databases">
        <authorList>
            <person name="Zhang J.-Y."/>
            <person name="Feg X."/>
            <person name="Du Z.-J."/>
        </authorList>
    </citation>
    <scope>NUCLEOTIDE SEQUENCE [LARGE SCALE GENOMIC DNA]</scope>
    <source>
        <strain evidence="5 6">RZ26</strain>
    </source>
</reference>
<dbReference type="InterPro" id="IPR051685">
    <property type="entry name" value="Ycf3/AcsC/BcsC/TPR_MFPF"/>
</dbReference>
<keyword evidence="4" id="KW-1133">Transmembrane helix</keyword>
<dbReference type="InterPro" id="IPR011990">
    <property type="entry name" value="TPR-like_helical_dom_sf"/>
</dbReference>
<keyword evidence="4" id="KW-0812">Transmembrane</keyword>
<evidence type="ECO:0000256" key="1">
    <source>
        <dbReference type="ARBA" id="ARBA00022737"/>
    </source>
</evidence>
<feature type="transmembrane region" description="Helical" evidence="4">
    <location>
        <begin position="242"/>
        <end position="260"/>
    </location>
</feature>
<evidence type="ECO:0000313" key="6">
    <source>
        <dbReference type="Proteomes" id="UP000310314"/>
    </source>
</evidence>
<keyword evidence="2 3" id="KW-0802">TPR repeat</keyword>
<evidence type="ECO:0000256" key="4">
    <source>
        <dbReference type="SAM" id="Phobius"/>
    </source>
</evidence>
<dbReference type="SMART" id="SM00028">
    <property type="entry name" value="TPR"/>
    <property type="match status" value="4"/>
</dbReference>
<gene>
    <name evidence="5" type="ORF">FEE95_05130</name>
</gene>
<feature type="transmembrane region" description="Helical" evidence="4">
    <location>
        <begin position="335"/>
        <end position="351"/>
    </location>
</feature>
<dbReference type="SUPFAM" id="SSF48452">
    <property type="entry name" value="TPR-like"/>
    <property type="match status" value="1"/>
</dbReference>
<dbReference type="Pfam" id="PF07719">
    <property type="entry name" value="TPR_2"/>
    <property type="match status" value="1"/>
</dbReference>
<dbReference type="InterPro" id="IPR013105">
    <property type="entry name" value="TPR_2"/>
</dbReference>
<comment type="caution">
    <text evidence="5">The sequence shown here is derived from an EMBL/GenBank/DDBJ whole genome shotgun (WGS) entry which is preliminary data.</text>
</comment>
<keyword evidence="6" id="KW-1185">Reference proteome</keyword>
<dbReference type="Gene3D" id="1.25.40.10">
    <property type="entry name" value="Tetratricopeptide repeat domain"/>
    <property type="match status" value="1"/>
</dbReference>
<dbReference type="InterPro" id="IPR019734">
    <property type="entry name" value="TPR_rpt"/>
</dbReference>
<accession>A0A5S3PV00</accession>
<dbReference type="PANTHER" id="PTHR44943:SF8">
    <property type="entry name" value="TPR REPEAT-CONTAINING PROTEIN MJ0263"/>
    <property type="match status" value="1"/>
</dbReference>
<sequence>MESKNLTRGTQLIQLGRYKEAIPFLQNAIAEDPDNWTGKYHLAICFFDTGEYSKASKLADGLLHDMPNDPDLFFLKAQIALRQDRDEEAMEFVNEAISLYPYSADYFAFKSGLLLNKKKYEEGLRLVNEGLKIDAKNAYCLNIRAQILTKLDRVEEANETVENILFDNPEDSYSHANVGWVELENGNNKKALEHFKEALQFDPNFEYAREGMSTALKSKNFFYRWYLKYSFWIAKQSSKNQWAFIIGIYLVYRVSIKVLSASDMTYLAIPLMIAYLLFALGGWIMEPLSNTILNFDTYGKYLLAKDEKISGYVFGVLLVLGIAAIATFYFLNMEYALVLGVTFICALLPLPRGFLLKSKKARLMGIIYGSIMILTGLIGPFFIDMYTIGIAVFIMMMAYTWIGNFIERQ</sequence>